<accession>A0A7X6DMH0</accession>
<dbReference type="AlphaFoldDB" id="A0A7X6DMH0"/>
<dbReference type="EMBL" id="VTOW01000001">
    <property type="protein sequence ID" value="NKE69958.1"/>
    <property type="molecule type" value="Genomic_DNA"/>
</dbReference>
<dbReference type="RefSeq" id="WP_168058235.1">
    <property type="nucleotide sequence ID" value="NZ_VTOW01000001.1"/>
</dbReference>
<organism evidence="1 2">
    <name type="scientific">Candidatus Manganitrophus noduliformans</name>
    <dbReference type="NCBI Taxonomy" id="2606439"/>
    <lineage>
        <taxon>Bacteria</taxon>
        <taxon>Pseudomonadati</taxon>
        <taxon>Nitrospirota</taxon>
        <taxon>Nitrospiria</taxon>
        <taxon>Candidatus Troglogloeales</taxon>
        <taxon>Candidatus Manganitrophaceae</taxon>
        <taxon>Candidatus Manganitrophus</taxon>
    </lineage>
</organism>
<reference evidence="1 2" key="1">
    <citation type="journal article" date="2020" name="Nature">
        <title>Bacterial chemolithoautotrophy via manganese oxidation.</title>
        <authorList>
            <person name="Yu H."/>
            <person name="Leadbetter J.R."/>
        </authorList>
    </citation>
    <scope>NUCLEOTIDE SEQUENCE [LARGE SCALE GENOMIC DNA]</scope>
    <source>
        <strain evidence="1 2">Mn-1</strain>
    </source>
</reference>
<evidence type="ECO:0008006" key="3">
    <source>
        <dbReference type="Google" id="ProtNLM"/>
    </source>
</evidence>
<sequence>MSHHFDKSREANELRKSGQYQEALVLYRELSKDYFDSFTAAGLLHCLRKLGLFEEALPLCTETLQRHRAFDWCRNEVIWTLIQGKLEKLDESASIEETVSVAESILALKPKENATKWRIARQVLKAAKSYSRWEIISQWLDRVNPDELSMEPMKDAQGKEGWCDQAIWNNYRIRSMVETGDKEQAISLAQVAISRFPRQSKFFKRLEALATVRLTRLADAEKIYSAICSTGKPDWWILHEHAQVMRELGKLEDALRLMCRAAVSHKKLESLVSLFSDIGFLCSELKLREDARNHLLLCKYVREEQGWSIPRSIEIALSNLGNEGSEQISPTNLKDSLRKCRTFWFRTIGVQDDPRAQSIRSKKIKQTLQGKLILGHSERPFSFISSANGNSYFCLKSDLPKGITDGASLVFDAIPSLDKKKQKESWKAVNIRSA</sequence>
<comment type="caution">
    <text evidence="1">The sequence shown here is derived from an EMBL/GenBank/DDBJ whole genome shotgun (WGS) entry which is preliminary data.</text>
</comment>
<keyword evidence="2" id="KW-1185">Reference proteome</keyword>
<proteinExistence type="predicted"/>
<protein>
    <recommendedName>
        <fullName evidence="3">Tetratricopeptide repeat protein</fullName>
    </recommendedName>
</protein>
<dbReference type="Gene3D" id="1.25.40.10">
    <property type="entry name" value="Tetratricopeptide repeat domain"/>
    <property type="match status" value="1"/>
</dbReference>
<name>A0A7X6DMH0_9BACT</name>
<evidence type="ECO:0000313" key="2">
    <source>
        <dbReference type="Proteomes" id="UP000534783"/>
    </source>
</evidence>
<dbReference type="InterPro" id="IPR011990">
    <property type="entry name" value="TPR-like_helical_dom_sf"/>
</dbReference>
<dbReference type="Proteomes" id="UP000534783">
    <property type="component" value="Unassembled WGS sequence"/>
</dbReference>
<dbReference type="SUPFAM" id="SSF48452">
    <property type="entry name" value="TPR-like"/>
    <property type="match status" value="1"/>
</dbReference>
<evidence type="ECO:0000313" key="1">
    <source>
        <dbReference type="EMBL" id="NKE69958.1"/>
    </source>
</evidence>
<gene>
    <name evidence="1" type="ORF">MNODULE_04275</name>
</gene>